<dbReference type="EMBL" id="CAICTM010002205">
    <property type="protein sequence ID" value="CAB9528364.1"/>
    <property type="molecule type" value="Genomic_DNA"/>
</dbReference>
<dbReference type="AlphaFoldDB" id="A0A9N8EZ50"/>
<name>A0A9N8EZ50_9STRA</name>
<feature type="region of interest" description="Disordered" evidence="1">
    <location>
        <begin position="475"/>
        <end position="622"/>
    </location>
</feature>
<dbReference type="Proteomes" id="UP001153069">
    <property type="component" value="Unassembled WGS sequence"/>
</dbReference>
<feature type="compositionally biased region" description="Basic and acidic residues" evidence="1">
    <location>
        <begin position="393"/>
        <end position="411"/>
    </location>
</feature>
<feature type="compositionally biased region" description="Polar residues" evidence="1">
    <location>
        <begin position="245"/>
        <end position="264"/>
    </location>
</feature>
<feature type="compositionally biased region" description="Basic residues" evidence="1">
    <location>
        <begin position="571"/>
        <end position="580"/>
    </location>
</feature>
<evidence type="ECO:0000256" key="1">
    <source>
        <dbReference type="SAM" id="MobiDB-lite"/>
    </source>
</evidence>
<comment type="caution">
    <text evidence="2">The sequence shown here is derived from an EMBL/GenBank/DDBJ whole genome shotgun (WGS) entry which is preliminary data.</text>
</comment>
<accession>A0A9N8EZ50</accession>
<evidence type="ECO:0000313" key="3">
    <source>
        <dbReference type="Proteomes" id="UP001153069"/>
    </source>
</evidence>
<feature type="compositionally biased region" description="Low complexity" evidence="1">
    <location>
        <begin position="368"/>
        <end position="387"/>
    </location>
</feature>
<keyword evidence="3" id="KW-1185">Reference proteome</keyword>
<gene>
    <name evidence="2" type="ORF">SEMRO_2207_G319120.1</name>
</gene>
<feature type="region of interest" description="Disordered" evidence="1">
    <location>
        <begin position="245"/>
        <end position="289"/>
    </location>
</feature>
<proteinExistence type="predicted"/>
<reference evidence="2" key="1">
    <citation type="submission" date="2020-06" db="EMBL/GenBank/DDBJ databases">
        <authorList>
            <consortium name="Plant Systems Biology data submission"/>
        </authorList>
    </citation>
    <scope>NUCLEOTIDE SEQUENCE</scope>
    <source>
        <strain evidence="2">D6</strain>
    </source>
</reference>
<feature type="compositionally biased region" description="Polar residues" evidence="1">
    <location>
        <begin position="500"/>
        <end position="515"/>
    </location>
</feature>
<feature type="compositionally biased region" description="Basic and acidic residues" evidence="1">
    <location>
        <begin position="519"/>
        <end position="542"/>
    </location>
</feature>
<feature type="compositionally biased region" description="Basic residues" evidence="1">
    <location>
        <begin position="543"/>
        <end position="553"/>
    </location>
</feature>
<organism evidence="2 3">
    <name type="scientific">Seminavis robusta</name>
    <dbReference type="NCBI Taxonomy" id="568900"/>
    <lineage>
        <taxon>Eukaryota</taxon>
        <taxon>Sar</taxon>
        <taxon>Stramenopiles</taxon>
        <taxon>Ochrophyta</taxon>
        <taxon>Bacillariophyta</taxon>
        <taxon>Bacillariophyceae</taxon>
        <taxon>Bacillariophycidae</taxon>
        <taxon>Naviculales</taxon>
        <taxon>Naviculaceae</taxon>
        <taxon>Seminavis</taxon>
    </lineage>
</organism>
<sequence length="700" mass="79099">MMKAEEFQFGGDQFGGGDPAVVVFDPPFPPTSPAAAKARVKSAGDVVIPNFDFPRKKGLKKAAARGSAVVVPPQQDNNRNGMELQVLELPTKRTREIMRQVSGLGMEDPVFGLSNHSLRRAAAKNMPFKNLYDDMKLSDIPADMRDMLSVCSDPTASLHNESWSSFHKSWREQAENSSSRINRLLSSSTAISTPLLLAPPAPPVKPSEHDFSKQQLSPFANNTKKRPTSSLLHPFVPPTSISELVQQEQDAAKKQQSQLDVTISKTRKLDEKPSDRRWRKSSIAERLDQRKREQLQELIHGKDDMDENENEDHVHVIIPSFPSKKKTNNNNNTRKDRYSQSARNLQQLDQSEPELQLEDLFTAGNLQQQQQQLARQRNNARSRLSASDGNLVFHHDTNTNKQKQTSEKEDSMQGMEVNVQLTRQVSGLTLDNSQSTVYNQRRLPHTAATIPEHNDEEEEEVFLKQQQSLSLFDLEQPEEESAHPGAYSDADIDTSPPSPRTKQQHNTSKIPSATMTKVFPKDPPRRASKEVSRSKDHNSTKKSDKRGRNRHHMSTSNWTPTVEDERLARHSKEKLRRTRSHSFENSNSRGNGPGKVALSAAAVHRRPKKKPQQKSSTTRANDIRNKFAKYKEKTVEYASSREKTVQKNRITKRTSGQDFHVSMSHMAQYQQQTIEEDDEQNDMMVAGAKSCGNLAFDMPP</sequence>
<evidence type="ECO:0000313" key="2">
    <source>
        <dbReference type="EMBL" id="CAB9528364.1"/>
    </source>
</evidence>
<feature type="compositionally biased region" description="Basic residues" evidence="1">
    <location>
        <begin position="603"/>
        <end position="612"/>
    </location>
</feature>
<feature type="region of interest" description="Disordered" evidence="1">
    <location>
        <begin position="316"/>
        <end position="344"/>
    </location>
</feature>
<dbReference type="OrthoDB" id="49562at2759"/>
<protein>
    <submittedName>
        <fullName evidence="2">Uncharacterized protein</fullName>
    </submittedName>
</protein>
<feature type="region of interest" description="Disordered" evidence="1">
    <location>
        <begin position="368"/>
        <end position="414"/>
    </location>
</feature>
<feature type="compositionally biased region" description="Basic and acidic residues" evidence="1">
    <location>
        <begin position="267"/>
        <end position="289"/>
    </location>
</feature>